<proteinExistence type="predicted"/>
<reference evidence="1" key="1">
    <citation type="submission" date="2022-04" db="EMBL/GenBank/DDBJ databases">
        <title>Jade perch genome.</title>
        <authorList>
            <person name="Chao B."/>
        </authorList>
    </citation>
    <scope>NUCLEOTIDE SEQUENCE</scope>
    <source>
        <strain evidence="1">CB-2022</strain>
    </source>
</reference>
<protein>
    <submittedName>
        <fullName evidence="1">Uncharacterized protein</fullName>
    </submittedName>
</protein>
<evidence type="ECO:0000313" key="2">
    <source>
        <dbReference type="Proteomes" id="UP000831701"/>
    </source>
</evidence>
<dbReference type="EMBL" id="CM041547">
    <property type="protein sequence ID" value="KAI3359630.1"/>
    <property type="molecule type" value="Genomic_DNA"/>
</dbReference>
<comment type="caution">
    <text evidence="1">The sequence shown here is derived from an EMBL/GenBank/DDBJ whole genome shotgun (WGS) entry which is preliminary data.</text>
</comment>
<evidence type="ECO:0000313" key="1">
    <source>
        <dbReference type="EMBL" id="KAI3359630.1"/>
    </source>
</evidence>
<accession>A0ACB8VV95</accession>
<keyword evidence="2" id="KW-1185">Reference proteome</keyword>
<feature type="non-terminal residue" evidence="1">
    <location>
        <position position="1"/>
    </location>
</feature>
<organism evidence="1 2">
    <name type="scientific">Scortum barcoo</name>
    <name type="common">barcoo grunter</name>
    <dbReference type="NCBI Taxonomy" id="214431"/>
    <lineage>
        <taxon>Eukaryota</taxon>
        <taxon>Metazoa</taxon>
        <taxon>Chordata</taxon>
        <taxon>Craniata</taxon>
        <taxon>Vertebrata</taxon>
        <taxon>Euteleostomi</taxon>
        <taxon>Actinopterygii</taxon>
        <taxon>Neopterygii</taxon>
        <taxon>Teleostei</taxon>
        <taxon>Neoteleostei</taxon>
        <taxon>Acanthomorphata</taxon>
        <taxon>Eupercaria</taxon>
        <taxon>Centrarchiformes</taxon>
        <taxon>Terapontoidei</taxon>
        <taxon>Terapontidae</taxon>
        <taxon>Scortum</taxon>
    </lineage>
</organism>
<sequence>EFGKGGSSTSRCDLKQNLLAIGCKTGALEFPSSTLTIQENAPLSDKASGTADDVTQIKPQKLHMRLRPGDAKKFTVSVKQVEDYPVDLYYLMDLSYSMQDDLARLRTLGNELAVTMGRTTSNLRMGFGAFVDKTVSPYMYTYPPQAVENPCYGMDKHCLPQFGFKHVLSLTEKVSRFTEEVEKQQVSRNRDAPEGGFDAVMQAVVCKDKIGWRPDASHLLVFTTDAKTHTALDGRIAGIVQPNDGQCHLDSNNIYNKSNVLDYPSLALMTEKMSENNINLIFAVVSYVVPLYKEYSQLIPGTTVGTLSDDSGNVIQLIEEAYAKIRSKVELEVLGVPEELNLSFNASCLNGEVIPGLKSCSGLKIGDTVSFSVEAQLRGCPKEKSRTFTIKPLGLKDTLEVTVDFACSCNCEAKAEANSPLCSNGNGTYECGTCQCDKGRLGPRCECSVEDYSSSDDVNCISKPGSPVCSGRGNCLCGQCACHANEFGQVWGKYCECDDFNCLRFKGALCSDNGKCSCGLCQCAAGWKGENCNCSTRTDTCMSSIGLLCSGRGICECGVCQCTQPGAYGATCEKCPTCPDSCTIKKECVECQHFKRGQYTEDNSCSRICKDEIKVVDELAFHDNNAVNCSYKDVNDCVEHFQYYEDDSGKSILFVVKEPECPQGPDILVVLMAVAGAILLLGLVGLLIWKLLVTIHDRREFAKFEEERAKAKWDTVRLPPVDHGKARSLFRRVRLNMAAPHAAAGVEEGSGETEPIPSESSGGDAKRPQFGTRFLTDTRQIFQHNAWDNVEWTEEQEASAKKKVLENSQPLPTEKQEEYDSRANEYWNDFYTIHENRFFKDRHWLFTEFPELAPQCSLNHESHPKVSGQQDGPDQGEQGEVAASSHTDGDAPGSSATYCILEVGCGVGNTVFPILKTNKRNRSFAPCSDPGLFVYCCDFSSTAVELVKTNPEYNPGRCFAFVHDLSDVEASYPVPDESLDVIVLIFVLSALHPNKMQASISRLARLLKPGGVMLLRDYGRYDMAQLRFKKGLCLSENFYVRGDGTRVYFFTQVIRHSRLNIPDPLTPSLICALVSAAMMEELHSLDPRRQELLEARFTGVGVAKGSGQSQNESSNQSLCSVGSLSDKELETPEKKANDQRVRKRKADHFDSSQGKAGTRGHKISDYFEVSDPLLHSLNPAELMPSKMLQYWAYSHWTTASASQVQQGSPSSVSSANTEHSSCSLKPASLHMLHKATQSDLTIEKLTAMENNKNSDLEKKEGRIDDLLRANCDLRRQIDEQQRMLERYKERLNKCVTMSKKLLIEKSKQEKMACRDKSMQDRLRLGHFTTVRHGASFTEQWTDGYAFQNLIKQQERINSQREDIERQRKLLAKRKPPSMAQTPPPSLEQNKRKSKANGTESEALSQAEYHEQEEIFKLRLGHLKKEEAEIQAELERLERVRNLHIRELKRIHNEDNSQFKDHPTLNDRYLLLHLLGRGGFSEVYKAFDLTEQRYVAVKIHQLNKNWRDEKKENYHKHACREYRIHKELDHPRIVKLYDYFSLDTDSFCTVLEYCEGNDLDFYLKQHKLMSEKEGRSIIMQIVNALKYLNEIRPPIIHYDLKPGNILLVNGTACGEIKITDFGLSKIMDDDSYNSVDGMELTSQGAGTYWYLPPECFVVGKEPPKISNKVDVWSVGVIFYQCLYGRKPFGHNQSQQDILQENTILKATDVQFPPKPVVTPEAKAFIRRCLVYRKEDRIDVHQLASDPFLMPHIRKSVASSGTSGMAVASTSSSSNSSASN</sequence>
<gene>
    <name evidence="1" type="ORF">L3Q82_014014</name>
</gene>
<dbReference type="Proteomes" id="UP000831701">
    <property type="component" value="Chromosome 17"/>
</dbReference>
<name>A0ACB8VV95_9TELE</name>